<keyword evidence="1" id="KW-0472">Membrane</keyword>
<dbReference type="Proteomes" id="UP000796880">
    <property type="component" value="Unassembled WGS sequence"/>
</dbReference>
<name>A0A8K0H1B9_9ROSA</name>
<keyword evidence="3" id="KW-1185">Reference proteome</keyword>
<evidence type="ECO:0000313" key="3">
    <source>
        <dbReference type="Proteomes" id="UP000796880"/>
    </source>
</evidence>
<dbReference type="OrthoDB" id="833948at2759"/>
<dbReference type="EMBL" id="VOIH02000006">
    <property type="protein sequence ID" value="KAF3443864.1"/>
    <property type="molecule type" value="Genomic_DNA"/>
</dbReference>
<comment type="caution">
    <text evidence="2">The sequence shown here is derived from an EMBL/GenBank/DDBJ whole genome shotgun (WGS) entry which is preliminary data.</text>
</comment>
<organism evidence="2 3">
    <name type="scientific">Rhamnella rubrinervis</name>
    <dbReference type="NCBI Taxonomy" id="2594499"/>
    <lineage>
        <taxon>Eukaryota</taxon>
        <taxon>Viridiplantae</taxon>
        <taxon>Streptophyta</taxon>
        <taxon>Embryophyta</taxon>
        <taxon>Tracheophyta</taxon>
        <taxon>Spermatophyta</taxon>
        <taxon>Magnoliopsida</taxon>
        <taxon>eudicotyledons</taxon>
        <taxon>Gunneridae</taxon>
        <taxon>Pentapetalae</taxon>
        <taxon>rosids</taxon>
        <taxon>fabids</taxon>
        <taxon>Rosales</taxon>
        <taxon>Rhamnaceae</taxon>
        <taxon>rhamnoid group</taxon>
        <taxon>Rhamneae</taxon>
        <taxon>Rhamnella</taxon>
    </lineage>
</organism>
<sequence length="111" mass="12313">MVISTTPFNAEREEYWRHVDSSMNAVSFGFVATAILISMFLIMAIVEKFLRPRSSSPSSPSRSRLDLEAQMVYGGKHDCPSPKASSVSLSMCLSVSVPLNSFFFGYCKCNE</sequence>
<feature type="transmembrane region" description="Helical" evidence="1">
    <location>
        <begin position="25"/>
        <end position="46"/>
    </location>
</feature>
<dbReference type="PANTHER" id="PTHR33728:SF21">
    <property type="entry name" value="TRANSMEMBRANE PROTEIN"/>
    <property type="match status" value="1"/>
</dbReference>
<evidence type="ECO:0000256" key="1">
    <source>
        <dbReference type="SAM" id="Phobius"/>
    </source>
</evidence>
<dbReference type="PANTHER" id="PTHR33728">
    <property type="entry name" value="CTTNBP 2 AMINO-TERMINAL-LIKE PROTEIN"/>
    <property type="match status" value="1"/>
</dbReference>
<keyword evidence="1" id="KW-0812">Transmembrane</keyword>
<reference evidence="2" key="1">
    <citation type="submission" date="2020-03" db="EMBL/GenBank/DDBJ databases">
        <title>A high-quality chromosome-level genome assembly of a woody plant with both climbing and erect habits, Rhamnella rubrinervis.</title>
        <authorList>
            <person name="Lu Z."/>
            <person name="Yang Y."/>
            <person name="Zhu X."/>
            <person name="Sun Y."/>
        </authorList>
    </citation>
    <scope>NUCLEOTIDE SEQUENCE</scope>
    <source>
        <strain evidence="2">BYM</strain>
        <tissue evidence="2">Leaf</tissue>
    </source>
</reference>
<keyword evidence="1" id="KW-1133">Transmembrane helix</keyword>
<evidence type="ECO:0000313" key="2">
    <source>
        <dbReference type="EMBL" id="KAF3443864.1"/>
    </source>
</evidence>
<proteinExistence type="predicted"/>
<accession>A0A8K0H1B9</accession>
<dbReference type="AlphaFoldDB" id="A0A8K0H1B9"/>
<protein>
    <submittedName>
        <fullName evidence="2">Uncharacterized protein</fullName>
    </submittedName>
</protein>
<gene>
    <name evidence="2" type="ORF">FNV43_RR13554</name>
</gene>